<dbReference type="ESTHER" id="amysd-f6esh4">
    <property type="family name" value="Cutinase"/>
</dbReference>
<sequence length="588" mass="59149">MISACWTLDLCISLFVSAHPPQFPFREPEKTPNRTRHGDPGAGAGEGSEMSLFRQLSAAAAAAIATAAVTAAPAHASADWRDQLVDSCPGLYVLAMQGTGQSSPSAPVKTDTGALSEVLSPFLDRARRAGVQVDRAYVPYPAGFGGMVPGGPEPYIDSVAKGVDNLESAAERVLADCPGTRIAAIGYSQGGHVASRFLSEIGSGASSIPASAVAAGAVFGSPTRGAGAGPFPGTQSASPAPVPGTGGEAVRSLPEPSYIAPEGAGIGPEEDIAADYGLLTGRVAEFCTPGDLACDAPVKAPIARAVVQVAGQTAIGGDPIVALETIGRSLSSSAFTVAVDTINEDIQVPGNALENLSIEPTKSISERVAAATAPNASIPAPDEALAALTKVGLVAANAVISVAQKVITPETIAQIAAVGLAHPPAAFAVLAAKVGEAAVEVIPPATVSRVVQQTFDIVSAELEENEDLFDLQALSTYARNPAAHGSYGSVPITAGGWSPTKFVAEWLTAAASDIEARTGTKPSETTAPATPSPQPSTTSHSSTAPSPTTIVSPSETEASSSGVVPAPQPGRLPIDSVTTREPGEAGQS</sequence>
<protein>
    <submittedName>
        <fullName evidence="6">Putative membrane protein</fullName>
    </submittedName>
</protein>
<proteinExistence type="inferred from homology"/>
<feature type="region of interest" description="Disordered" evidence="5">
    <location>
        <begin position="516"/>
        <end position="588"/>
    </location>
</feature>
<organism evidence="6 7">
    <name type="scientific">Hoyosella subflava (strain DSM 45089 / JCM 17490 / NBRC 109087 / DQS3-9A1)</name>
    <name type="common">Amycolicicoccus subflavus</name>
    <dbReference type="NCBI Taxonomy" id="443218"/>
    <lineage>
        <taxon>Bacteria</taxon>
        <taxon>Bacillati</taxon>
        <taxon>Actinomycetota</taxon>
        <taxon>Actinomycetes</taxon>
        <taxon>Mycobacteriales</taxon>
        <taxon>Hoyosellaceae</taxon>
        <taxon>Hoyosella</taxon>
    </lineage>
</organism>
<dbReference type="GO" id="GO:0052689">
    <property type="term" value="F:carboxylic ester hydrolase activity"/>
    <property type="evidence" value="ECO:0007669"/>
    <property type="project" value="UniProtKB-KW"/>
</dbReference>
<feature type="compositionally biased region" description="Basic and acidic residues" evidence="5">
    <location>
        <begin position="26"/>
        <end position="39"/>
    </location>
</feature>
<dbReference type="EMBL" id="CP002788">
    <property type="protein sequence ID" value="AEF43095.1"/>
    <property type="molecule type" value="Genomic_DNA"/>
</dbReference>
<evidence type="ECO:0000256" key="2">
    <source>
        <dbReference type="ARBA" id="ARBA00022487"/>
    </source>
</evidence>
<keyword evidence="3" id="KW-0378">Hydrolase</keyword>
<dbReference type="SMART" id="SM01110">
    <property type="entry name" value="Cutinase"/>
    <property type="match status" value="1"/>
</dbReference>
<feature type="compositionally biased region" description="Low complexity" evidence="5">
    <location>
        <begin position="520"/>
        <end position="549"/>
    </location>
</feature>
<keyword evidence="7" id="KW-1185">Reference proteome</keyword>
<name>F6ESH4_HOYSD</name>
<accession>F6ESH4</accession>
<dbReference type="InterPro" id="IPR000675">
    <property type="entry name" value="Cutinase/axe"/>
</dbReference>
<gene>
    <name evidence="6" type="ordered locus">AS9A_P20051</name>
</gene>
<keyword evidence="4" id="KW-1015">Disulfide bond</keyword>
<keyword evidence="6" id="KW-0614">Plasmid</keyword>
<evidence type="ECO:0000313" key="6">
    <source>
        <dbReference type="EMBL" id="AEF43095.1"/>
    </source>
</evidence>
<evidence type="ECO:0000256" key="4">
    <source>
        <dbReference type="ARBA" id="ARBA00023157"/>
    </source>
</evidence>
<evidence type="ECO:0000256" key="5">
    <source>
        <dbReference type="SAM" id="MobiDB-lite"/>
    </source>
</evidence>
<evidence type="ECO:0000256" key="3">
    <source>
        <dbReference type="ARBA" id="ARBA00022801"/>
    </source>
</evidence>
<dbReference type="Pfam" id="PF01083">
    <property type="entry name" value="Cutinase"/>
    <property type="match status" value="1"/>
</dbReference>
<dbReference type="AlphaFoldDB" id="F6ESH4"/>
<geneLocation type="plasmid" evidence="6 7">
    <name>pAS9A-2</name>
</geneLocation>
<dbReference type="PANTHER" id="PTHR33630">
    <property type="entry name" value="CUTINASE RV1984C-RELATED-RELATED"/>
    <property type="match status" value="1"/>
</dbReference>
<reference evidence="6 7" key="1">
    <citation type="journal article" date="2011" name="J. Bacteriol.">
        <title>Complete genome sequence of Amycolicicoccus subflavus DQS3-9A1T, an actinomycete isolated from crude oil-polluted soil.</title>
        <authorList>
            <person name="Cai M."/>
            <person name="Chen W.M."/>
            <person name="Nie Y."/>
            <person name="Chi C.Q."/>
            <person name="Wang Y.N."/>
            <person name="Tang Y.Q."/>
            <person name="Li G.Y."/>
            <person name="Wu X.L."/>
        </authorList>
    </citation>
    <scope>NUCLEOTIDE SEQUENCE [LARGE SCALE GENOMIC DNA]</scope>
    <source>
        <strain evidence="7">DSM 45089 / DQS3-9A1</strain>
        <plasmid evidence="6 7">pAS9A-2</plasmid>
    </source>
</reference>
<dbReference type="InterPro" id="IPR029058">
    <property type="entry name" value="AB_hydrolase_fold"/>
</dbReference>
<dbReference type="Proteomes" id="UP000009235">
    <property type="component" value="Plasmid pAS9A-2"/>
</dbReference>
<comment type="similarity">
    <text evidence="1">Belongs to the cutinase family.</text>
</comment>
<dbReference type="Gene3D" id="3.40.50.1820">
    <property type="entry name" value="alpha/beta hydrolase"/>
    <property type="match status" value="1"/>
</dbReference>
<dbReference type="PANTHER" id="PTHR33630:SF9">
    <property type="entry name" value="CUTINASE 4"/>
    <property type="match status" value="1"/>
</dbReference>
<feature type="compositionally biased region" description="Polar residues" evidence="5">
    <location>
        <begin position="550"/>
        <end position="562"/>
    </location>
</feature>
<dbReference type="KEGG" id="asd:AS9A_P20051"/>
<evidence type="ECO:0000256" key="1">
    <source>
        <dbReference type="ARBA" id="ARBA00007534"/>
    </source>
</evidence>
<evidence type="ECO:0000313" key="7">
    <source>
        <dbReference type="Proteomes" id="UP000009235"/>
    </source>
</evidence>
<feature type="region of interest" description="Disordered" evidence="5">
    <location>
        <begin position="23"/>
        <end position="47"/>
    </location>
</feature>
<keyword evidence="2" id="KW-0719">Serine esterase</keyword>
<dbReference type="SUPFAM" id="SSF53474">
    <property type="entry name" value="alpha/beta-Hydrolases"/>
    <property type="match status" value="1"/>
</dbReference>
<dbReference type="HOGENOM" id="CLU_029841_0_0_11"/>
<feature type="region of interest" description="Disordered" evidence="5">
    <location>
        <begin position="226"/>
        <end position="250"/>
    </location>
</feature>